<keyword evidence="2" id="KW-1185">Reference proteome</keyword>
<proteinExistence type="predicted"/>
<gene>
    <name evidence="1" type="ORF">ACFS29_18460</name>
</gene>
<dbReference type="PROSITE" id="PS51257">
    <property type="entry name" value="PROKAR_LIPOPROTEIN"/>
    <property type="match status" value="1"/>
</dbReference>
<reference evidence="2" key="1">
    <citation type="journal article" date="2019" name="Int. J. Syst. Evol. Microbiol.">
        <title>The Global Catalogue of Microorganisms (GCM) 10K type strain sequencing project: providing services to taxonomists for standard genome sequencing and annotation.</title>
        <authorList>
            <consortium name="The Broad Institute Genomics Platform"/>
            <consortium name="The Broad Institute Genome Sequencing Center for Infectious Disease"/>
            <person name="Wu L."/>
            <person name="Ma J."/>
        </authorList>
    </citation>
    <scope>NUCLEOTIDE SEQUENCE [LARGE SCALE GENOMIC DNA]</scope>
    <source>
        <strain evidence="2">KCTC 32514</strain>
    </source>
</reference>
<comment type="caution">
    <text evidence="1">The sequence shown here is derived from an EMBL/GenBank/DDBJ whole genome shotgun (WGS) entry which is preliminary data.</text>
</comment>
<evidence type="ECO:0000313" key="1">
    <source>
        <dbReference type="EMBL" id="MFD2917641.1"/>
    </source>
</evidence>
<accession>A0ABW5ZZ59</accession>
<name>A0ABW5ZZ59_9FLAO</name>
<evidence type="ECO:0000313" key="2">
    <source>
        <dbReference type="Proteomes" id="UP001597548"/>
    </source>
</evidence>
<dbReference type="Proteomes" id="UP001597548">
    <property type="component" value="Unassembled WGS sequence"/>
</dbReference>
<dbReference type="EMBL" id="JBHUOS010000015">
    <property type="protein sequence ID" value="MFD2917641.1"/>
    <property type="molecule type" value="Genomic_DNA"/>
</dbReference>
<dbReference type="RefSeq" id="WP_194509725.1">
    <property type="nucleotide sequence ID" value="NZ_JADILU010000009.1"/>
</dbReference>
<protein>
    <recommendedName>
        <fullName evidence="3">Lipocalin-like domain-containing protein</fullName>
    </recommendedName>
</protein>
<sequence>MRNLAVYIVMVFSLIACSDDDKVKSTDAELLGTWKLSQVYMDPGDGSGDFTSVDSEKTISFFSDGTLNSNTDLCFISSEIGQPSTGTFSETEMTITVLDCDVSPFEMNFEINNNNLIISYFCIEACQEKYVKL</sequence>
<evidence type="ECO:0008006" key="3">
    <source>
        <dbReference type="Google" id="ProtNLM"/>
    </source>
</evidence>
<organism evidence="1 2">
    <name type="scientific">Psychroserpens luteus</name>
    <dbReference type="NCBI Taxonomy" id="1434066"/>
    <lineage>
        <taxon>Bacteria</taxon>
        <taxon>Pseudomonadati</taxon>
        <taxon>Bacteroidota</taxon>
        <taxon>Flavobacteriia</taxon>
        <taxon>Flavobacteriales</taxon>
        <taxon>Flavobacteriaceae</taxon>
        <taxon>Psychroserpens</taxon>
    </lineage>
</organism>